<protein>
    <submittedName>
        <fullName evidence="2">Uncharacterized protein</fullName>
    </submittedName>
</protein>
<dbReference type="Proteomes" id="UP001341281">
    <property type="component" value="Chromosome 10"/>
</dbReference>
<dbReference type="AlphaFoldDB" id="A0AAQ3UYL0"/>
<dbReference type="EMBL" id="CP144754">
    <property type="protein sequence ID" value="WVZ98552.1"/>
    <property type="molecule type" value="Genomic_DNA"/>
</dbReference>
<feature type="compositionally biased region" description="Basic and acidic residues" evidence="1">
    <location>
        <begin position="202"/>
        <end position="215"/>
    </location>
</feature>
<evidence type="ECO:0000313" key="3">
    <source>
        <dbReference type="Proteomes" id="UP001341281"/>
    </source>
</evidence>
<organism evidence="2 3">
    <name type="scientific">Paspalum notatum var. saurae</name>
    <dbReference type="NCBI Taxonomy" id="547442"/>
    <lineage>
        <taxon>Eukaryota</taxon>
        <taxon>Viridiplantae</taxon>
        <taxon>Streptophyta</taxon>
        <taxon>Embryophyta</taxon>
        <taxon>Tracheophyta</taxon>
        <taxon>Spermatophyta</taxon>
        <taxon>Magnoliopsida</taxon>
        <taxon>Liliopsida</taxon>
        <taxon>Poales</taxon>
        <taxon>Poaceae</taxon>
        <taxon>PACMAD clade</taxon>
        <taxon>Panicoideae</taxon>
        <taxon>Andropogonodae</taxon>
        <taxon>Paspaleae</taxon>
        <taxon>Paspalinae</taxon>
        <taxon>Paspalum</taxon>
    </lineage>
</organism>
<evidence type="ECO:0000313" key="2">
    <source>
        <dbReference type="EMBL" id="WVZ98552.1"/>
    </source>
</evidence>
<sequence length="238" mass="25549">KTVTDVIHQLSTSHRDVDLSTQLCSLTSICAYSGFPVAGTESLYDSSTPKLSCYMRESQESKETTPISIQQDAENNNAGEREHQQSKSKSKHDLVVGRGDGDADAGEQGRALVPLMTWSSSTTASIRWNASLRTPRASAYRLPSVDSLRSLATSSVRAPRLTDAGIGHRSTRPPAPAHGPAAASSTSTRSSSSGRLSADAISADHRLVQRPRCRTEQKWLVKKHGMCGGVETRGDDGE</sequence>
<feature type="region of interest" description="Disordered" evidence="1">
    <location>
        <begin position="159"/>
        <end position="215"/>
    </location>
</feature>
<feature type="region of interest" description="Disordered" evidence="1">
    <location>
        <begin position="75"/>
        <end position="107"/>
    </location>
</feature>
<accession>A0AAQ3UYL0</accession>
<proteinExistence type="predicted"/>
<reference evidence="2 3" key="1">
    <citation type="submission" date="2024-02" db="EMBL/GenBank/DDBJ databases">
        <title>High-quality chromosome-scale genome assembly of Pensacola bahiagrass (Paspalum notatum Flugge var. saurae).</title>
        <authorList>
            <person name="Vega J.M."/>
            <person name="Podio M."/>
            <person name="Orjuela J."/>
            <person name="Siena L.A."/>
            <person name="Pessino S.C."/>
            <person name="Combes M.C."/>
            <person name="Mariac C."/>
            <person name="Albertini E."/>
            <person name="Pupilli F."/>
            <person name="Ortiz J.P.A."/>
            <person name="Leblanc O."/>
        </authorList>
    </citation>
    <scope>NUCLEOTIDE SEQUENCE [LARGE SCALE GENOMIC DNA]</scope>
    <source>
        <strain evidence="2">R1</strain>
        <tissue evidence="2">Leaf</tissue>
    </source>
</reference>
<gene>
    <name evidence="2" type="ORF">U9M48_043981</name>
</gene>
<feature type="non-terminal residue" evidence="2">
    <location>
        <position position="238"/>
    </location>
</feature>
<name>A0AAQ3UYL0_PASNO</name>
<feature type="compositionally biased region" description="Low complexity" evidence="1">
    <location>
        <begin position="178"/>
        <end position="201"/>
    </location>
</feature>
<feature type="compositionally biased region" description="Basic and acidic residues" evidence="1">
    <location>
        <begin position="79"/>
        <end position="101"/>
    </location>
</feature>
<evidence type="ECO:0000256" key="1">
    <source>
        <dbReference type="SAM" id="MobiDB-lite"/>
    </source>
</evidence>
<keyword evidence="3" id="KW-1185">Reference proteome</keyword>